<feature type="binding site" evidence="11">
    <location>
        <begin position="290"/>
        <end position="293"/>
    </location>
    <ligand>
        <name>substrate</name>
    </ligand>
</feature>
<evidence type="ECO:0000256" key="6">
    <source>
        <dbReference type="ARBA" id="ARBA00022723"/>
    </source>
</evidence>
<keyword evidence="9" id="KW-0413">Isomerase</keyword>
<evidence type="ECO:0000259" key="14">
    <source>
        <dbReference type="Pfam" id="PF06415"/>
    </source>
</evidence>
<dbReference type="InterPro" id="IPR005995">
    <property type="entry name" value="Pgm_bpd_ind"/>
</dbReference>
<evidence type="ECO:0000256" key="7">
    <source>
        <dbReference type="ARBA" id="ARBA00023152"/>
    </source>
</evidence>
<feature type="binding site" evidence="12">
    <location>
        <position position="27"/>
    </location>
    <ligand>
        <name>Mn(2+)</name>
        <dbReference type="ChEBI" id="CHEBI:29035"/>
        <label>2</label>
    </ligand>
</feature>
<proteinExistence type="inferred from homology"/>
<keyword evidence="8 12" id="KW-0464">Manganese</keyword>
<dbReference type="GO" id="GO:0010037">
    <property type="term" value="P:response to carbon dioxide"/>
    <property type="evidence" value="ECO:0007669"/>
    <property type="project" value="UniProtKB-ARBA"/>
</dbReference>
<dbReference type="PANTHER" id="PTHR31637:SF0">
    <property type="entry name" value="2,3-BISPHOSPHOGLYCERATE-INDEPENDENT PHOSPHOGLYCERATE MUTASE"/>
    <property type="match status" value="1"/>
</dbReference>
<evidence type="ECO:0000256" key="10">
    <source>
        <dbReference type="PIRSR" id="PIRSR001492-1"/>
    </source>
</evidence>
<dbReference type="CDD" id="cd16010">
    <property type="entry name" value="iPGM"/>
    <property type="match status" value="1"/>
</dbReference>
<feature type="binding site" evidence="12">
    <location>
        <position position="475"/>
    </location>
    <ligand>
        <name>Mn(2+)</name>
        <dbReference type="ChEBI" id="CHEBI:29035"/>
        <label>2</label>
    </ligand>
</feature>
<dbReference type="NCBIfam" id="TIGR01307">
    <property type="entry name" value="pgm_bpd_ind"/>
    <property type="match status" value="1"/>
</dbReference>
<dbReference type="InterPro" id="IPR017850">
    <property type="entry name" value="Alkaline_phosphatase_core_sf"/>
</dbReference>
<feature type="binding site" evidence="11">
    <location>
        <position position="139"/>
    </location>
    <ligand>
        <name>substrate</name>
    </ligand>
</feature>
<comment type="similarity">
    <text evidence="4">Belongs to the BPG-independent phosphoglycerate mutase family.</text>
</comment>
<dbReference type="Pfam" id="PF01676">
    <property type="entry name" value="Metalloenzyme"/>
    <property type="match status" value="1"/>
</dbReference>
<evidence type="ECO:0000256" key="12">
    <source>
        <dbReference type="PIRSR" id="PIRSR001492-3"/>
    </source>
</evidence>
<dbReference type="InterPro" id="IPR006124">
    <property type="entry name" value="Metalloenzyme"/>
</dbReference>
<protein>
    <recommendedName>
        <fullName evidence="5">phosphoglycerate mutase (2,3-diphosphoglycerate-independent)</fullName>
        <ecNumber evidence="5">5.4.2.12</ecNumber>
    </recommendedName>
</protein>
<evidence type="ECO:0000256" key="5">
    <source>
        <dbReference type="ARBA" id="ARBA00012026"/>
    </source>
</evidence>
<feature type="domain" description="Metalloenzyme" evidence="13">
    <location>
        <begin position="19"/>
        <end position="549"/>
    </location>
</feature>
<comment type="cofactor">
    <cofactor evidence="2">
        <name>Mn(2+)</name>
        <dbReference type="ChEBI" id="CHEBI:29035"/>
    </cofactor>
</comment>
<feature type="binding site" evidence="12">
    <location>
        <position position="434"/>
    </location>
    <ligand>
        <name>Mn(2+)</name>
        <dbReference type="ChEBI" id="CHEBI:29035"/>
        <label>1</label>
    </ligand>
</feature>
<evidence type="ECO:0000313" key="16">
    <source>
        <dbReference type="Proteomes" id="UP001489004"/>
    </source>
</evidence>
<evidence type="ECO:0000256" key="8">
    <source>
        <dbReference type="ARBA" id="ARBA00023211"/>
    </source>
</evidence>
<dbReference type="AlphaFoldDB" id="A0AAW1Q6P3"/>
<feature type="binding site" evidence="12">
    <location>
        <position position="80"/>
    </location>
    <ligand>
        <name>Mn(2+)</name>
        <dbReference type="ChEBI" id="CHEBI:29035"/>
        <label>2</label>
    </ligand>
</feature>
<evidence type="ECO:0000256" key="9">
    <source>
        <dbReference type="ARBA" id="ARBA00023235"/>
    </source>
</evidence>
<accession>A0AAW1Q6P3</accession>
<dbReference type="PANTHER" id="PTHR31637">
    <property type="entry name" value="2,3-BISPHOSPHOGLYCERATE-INDEPENDENT PHOSPHOGLYCERATE MUTASE"/>
    <property type="match status" value="1"/>
</dbReference>
<feature type="active site" description="Phosphoserine intermediate" evidence="10">
    <location>
        <position position="80"/>
    </location>
</feature>
<dbReference type="InterPro" id="IPR011258">
    <property type="entry name" value="BPG-indep_PGM_N"/>
</dbReference>
<feature type="binding site" evidence="12">
    <location>
        <position position="438"/>
    </location>
    <ligand>
        <name>Mn(2+)</name>
        <dbReference type="ChEBI" id="CHEBI:29035"/>
        <label>1</label>
    </ligand>
</feature>
<organism evidence="15 16">
    <name type="scientific">[Myrmecia] bisecta</name>
    <dbReference type="NCBI Taxonomy" id="41462"/>
    <lineage>
        <taxon>Eukaryota</taxon>
        <taxon>Viridiplantae</taxon>
        <taxon>Chlorophyta</taxon>
        <taxon>core chlorophytes</taxon>
        <taxon>Trebouxiophyceae</taxon>
        <taxon>Trebouxiales</taxon>
        <taxon>Trebouxiaceae</taxon>
        <taxon>Myrmecia</taxon>
    </lineage>
</organism>
<dbReference type="SUPFAM" id="SSF53649">
    <property type="entry name" value="Alkaline phosphatase-like"/>
    <property type="match status" value="1"/>
</dbReference>
<reference evidence="15 16" key="1">
    <citation type="journal article" date="2024" name="Nat. Commun.">
        <title>Phylogenomics reveals the evolutionary origins of lichenization in chlorophyte algae.</title>
        <authorList>
            <person name="Puginier C."/>
            <person name="Libourel C."/>
            <person name="Otte J."/>
            <person name="Skaloud P."/>
            <person name="Haon M."/>
            <person name="Grisel S."/>
            <person name="Petersen M."/>
            <person name="Berrin J.G."/>
            <person name="Delaux P.M."/>
            <person name="Dal Grande F."/>
            <person name="Keller J."/>
        </authorList>
    </citation>
    <scope>NUCLEOTIDE SEQUENCE [LARGE SCALE GENOMIC DNA]</scope>
    <source>
        <strain evidence="15 16">SAG 2043</strain>
    </source>
</reference>
<dbReference type="Gene3D" id="3.40.720.10">
    <property type="entry name" value="Alkaline Phosphatase, subunit A"/>
    <property type="match status" value="1"/>
</dbReference>
<sequence>MSENDWRLKLHPEIPKGSKPVLVVVLDGWGEAPDGPYNAISQANTPCMDSLKHGAPGRWMLLKAHGTAVGLPSDADMGNSEVGHNAMGSGQVIDQGANLVDHALKDGSIFSGEGWKYTEPAFAEHTLHFIGLVSDGGVHSRYDQLIGCIRGACKRGAKRIRVHVLTDGRDVEDGTSQLYVTQLHRDLQALSAEGCDARIASGGGRMRVTMDRYESDWNIVKRGWEAHVLGEAPHKFTDPVDAIKQLRAPPGPGKMPISDQWLDPFVIVDGTGQPAGTIQDDDAVVIFNFRADRVVEISKAFEYKDFTAFDRKRWPKTRFVGMMQYDGELKLPAHYLVPPPFISRTTGEYLAHNGVRTYACSESQKIGHVTFFWNGNRSGYFNAELEKYEEIPSDTGIAFNQKPAMKAREICEAGKAALRSLKYDQVRLNFPNPDMVGHTGDLQATIEACTVVDQCVKELLDVVDEVGGRFLVTADHGNAEEMVQLNKKTGKVVMDSEGKPIPLTSHTLNPVPVAIGGPGLPASVHFRQDLTEPGLSSVGPTIINLLDFEAPPHMAPSLFPAHGMELPTGV</sequence>
<dbReference type="Pfam" id="PF06415">
    <property type="entry name" value="iPGM_N"/>
    <property type="match status" value="1"/>
</dbReference>
<comment type="catalytic activity">
    <reaction evidence="1">
        <text>(2R)-2-phosphoglycerate = (2R)-3-phosphoglycerate</text>
        <dbReference type="Rhea" id="RHEA:15901"/>
        <dbReference type="ChEBI" id="CHEBI:58272"/>
        <dbReference type="ChEBI" id="CHEBI:58289"/>
        <dbReference type="EC" id="5.4.2.12"/>
    </reaction>
</comment>
<keyword evidence="6 12" id="KW-0479">Metal-binding</keyword>
<evidence type="ECO:0000256" key="2">
    <source>
        <dbReference type="ARBA" id="ARBA00001936"/>
    </source>
</evidence>
<evidence type="ECO:0000259" key="13">
    <source>
        <dbReference type="Pfam" id="PF01676"/>
    </source>
</evidence>
<feature type="binding site" evidence="11">
    <location>
        <position position="365"/>
    </location>
    <ligand>
        <name>substrate</name>
    </ligand>
</feature>
<feature type="binding site" evidence="12">
    <location>
        <position position="506"/>
    </location>
    <ligand>
        <name>Mn(2+)</name>
        <dbReference type="ChEBI" id="CHEBI:29035"/>
        <label>1</label>
    </ligand>
</feature>
<feature type="binding site" evidence="12">
    <location>
        <position position="476"/>
    </location>
    <ligand>
        <name>Mn(2+)</name>
        <dbReference type="ChEBI" id="CHEBI:29035"/>
        <label>2</label>
    </ligand>
</feature>
<dbReference type="EMBL" id="JALJOR010000005">
    <property type="protein sequence ID" value="KAK9816992.1"/>
    <property type="molecule type" value="Genomic_DNA"/>
</dbReference>
<dbReference type="GO" id="GO:0006096">
    <property type="term" value="P:glycolytic process"/>
    <property type="evidence" value="ECO:0007669"/>
    <property type="project" value="UniProtKB-KW"/>
</dbReference>
<dbReference type="InterPro" id="IPR036646">
    <property type="entry name" value="PGAM_B_sf"/>
</dbReference>
<feature type="binding site" evidence="11">
    <location>
        <position position="212"/>
    </location>
    <ligand>
        <name>substrate</name>
    </ligand>
</feature>
<dbReference type="GO" id="GO:0030145">
    <property type="term" value="F:manganese ion binding"/>
    <property type="evidence" value="ECO:0007669"/>
    <property type="project" value="InterPro"/>
</dbReference>
<keyword evidence="16" id="KW-1185">Reference proteome</keyword>
<dbReference type="Gene3D" id="3.40.1450.10">
    <property type="entry name" value="BPG-independent phosphoglycerate mutase, domain B"/>
    <property type="match status" value="1"/>
</dbReference>
<dbReference type="PIRSF" id="PIRSF001492">
    <property type="entry name" value="IPGAM"/>
    <property type="match status" value="1"/>
</dbReference>
<dbReference type="GO" id="GO:0006007">
    <property type="term" value="P:glucose catabolic process"/>
    <property type="evidence" value="ECO:0007669"/>
    <property type="project" value="InterPro"/>
</dbReference>
<feature type="binding site" evidence="11">
    <location>
        <position position="205"/>
    </location>
    <ligand>
        <name>substrate</name>
    </ligand>
</feature>
<dbReference type="GO" id="GO:0004619">
    <property type="term" value="F:phosphoglycerate mutase activity"/>
    <property type="evidence" value="ECO:0007669"/>
    <property type="project" value="UniProtKB-EC"/>
</dbReference>
<evidence type="ECO:0000313" key="15">
    <source>
        <dbReference type="EMBL" id="KAK9816992.1"/>
    </source>
</evidence>
<evidence type="ECO:0000256" key="3">
    <source>
        <dbReference type="ARBA" id="ARBA00004798"/>
    </source>
</evidence>
<dbReference type="SUPFAM" id="SSF64158">
    <property type="entry name" value="2,3-Bisphosphoglycerate-independent phosphoglycerate mutase, substrate-binding domain"/>
    <property type="match status" value="1"/>
</dbReference>
<comment type="pathway">
    <text evidence="3">Carbohydrate degradation; glycolysis; pyruvate from D-glyceraldehyde 3-phosphate: step 3/5.</text>
</comment>
<evidence type="ECO:0000256" key="1">
    <source>
        <dbReference type="ARBA" id="ARBA00000370"/>
    </source>
</evidence>
<keyword evidence="7" id="KW-0324">Glycolysis</keyword>
<evidence type="ECO:0000256" key="4">
    <source>
        <dbReference type="ARBA" id="ARBA00008819"/>
    </source>
</evidence>
<dbReference type="EC" id="5.4.2.12" evidence="5"/>
<name>A0AAW1Q6P3_9CHLO</name>
<evidence type="ECO:0000256" key="11">
    <source>
        <dbReference type="PIRSR" id="PIRSR001492-2"/>
    </source>
</evidence>
<dbReference type="GO" id="GO:0005737">
    <property type="term" value="C:cytoplasm"/>
    <property type="evidence" value="ECO:0007669"/>
    <property type="project" value="InterPro"/>
</dbReference>
<feature type="binding site" evidence="11">
    <location>
        <begin position="169"/>
        <end position="170"/>
    </location>
    <ligand>
        <name>substrate</name>
    </ligand>
</feature>
<feature type="domain" description="BPG-independent PGAM N-terminal" evidence="14">
    <location>
        <begin position="100"/>
        <end position="326"/>
    </location>
</feature>
<gene>
    <name evidence="15" type="ORF">WJX72_007949</name>
</gene>
<dbReference type="Proteomes" id="UP001489004">
    <property type="component" value="Unassembled WGS sequence"/>
</dbReference>
<dbReference type="FunFam" id="3.40.1450.10:FF:000002">
    <property type="entry name" value="2,3-bisphosphoglycerate-independent phosphoglycerate mutase"/>
    <property type="match status" value="1"/>
</dbReference>
<comment type="caution">
    <text evidence="15">The sequence shown here is derived from an EMBL/GenBank/DDBJ whole genome shotgun (WGS) entry which is preliminary data.</text>
</comment>